<dbReference type="AlphaFoldDB" id="A0A3B1B7X8"/>
<keyword evidence="3" id="KW-0547">Nucleotide-binding</keyword>
<dbReference type="PANTHER" id="PTHR11059">
    <property type="entry name" value="DNA REPAIR PROTEIN RECN"/>
    <property type="match status" value="1"/>
</dbReference>
<gene>
    <name evidence="9" type="ORF">MNBD_GAMMA20-578</name>
</gene>
<dbReference type="PANTHER" id="PTHR11059:SF0">
    <property type="entry name" value="DNA REPAIR PROTEIN RECN"/>
    <property type="match status" value="1"/>
</dbReference>
<dbReference type="Pfam" id="PF13476">
    <property type="entry name" value="AAA_23"/>
    <property type="match status" value="1"/>
</dbReference>
<comment type="similarity">
    <text evidence="1">Belongs to the RecN family.</text>
</comment>
<keyword evidence="4" id="KW-0227">DNA damage</keyword>
<dbReference type="InterPro" id="IPR038729">
    <property type="entry name" value="Rad50/SbcC_AAA"/>
</dbReference>
<evidence type="ECO:0000313" key="9">
    <source>
        <dbReference type="EMBL" id="VAX02425.1"/>
    </source>
</evidence>
<dbReference type="GO" id="GO:0043590">
    <property type="term" value="C:bacterial nucleoid"/>
    <property type="evidence" value="ECO:0007669"/>
    <property type="project" value="TreeGrafter"/>
</dbReference>
<reference evidence="9" key="1">
    <citation type="submission" date="2018-06" db="EMBL/GenBank/DDBJ databases">
        <authorList>
            <person name="Zhirakovskaya E."/>
        </authorList>
    </citation>
    <scope>NUCLEOTIDE SEQUENCE</scope>
</reference>
<evidence type="ECO:0000256" key="4">
    <source>
        <dbReference type="ARBA" id="ARBA00022763"/>
    </source>
</evidence>
<dbReference type="GO" id="GO:0006302">
    <property type="term" value="P:double-strand break repair"/>
    <property type="evidence" value="ECO:0007669"/>
    <property type="project" value="InterPro"/>
</dbReference>
<organism evidence="9">
    <name type="scientific">hydrothermal vent metagenome</name>
    <dbReference type="NCBI Taxonomy" id="652676"/>
    <lineage>
        <taxon>unclassified sequences</taxon>
        <taxon>metagenomes</taxon>
        <taxon>ecological metagenomes</taxon>
    </lineage>
</organism>
<dbReference type="SUPFAM" id="SSF52540">
    <property type="entry name" value="P-loop containing nucleoside triphosphate hydrolases"/>
    <property type="match status" value="1"/>
</dbReference>
<dbReference type="GO" id="GO:0005524">
    <property type="term" value="F:ATP binding"/>
    <property type="evidence" value="ECO:0007669"/>
    <property type="project" value="UniProtKB-KW"/>
</dbReference>
<protein>
    <recommendedName>
        <fullName evidence="2">DNA repair protein RecN</fullName>
    </recommendedName>
    <alternativeName>
        <fullName evidence="7">Recombination protein N</fullName>
    </alternativeName>
</protein>
<dbReference type="CDD" id="cd03241">
    <property type="entry name" value="ABC_RecN"/>
    <property type="match status" value="1"/>
</dbReference>
<sequence>MLRNIHIRHLAVVDELNLDLQPGMTVLTGETGAGKSILVDALSLALGDRADSGVIRAGQARADISADFDLSGLTTVSDWLSKQELDDDDQCLIRRTINRDGPSRGYINGRPVPMQSLRELGEMLVDIHGQHAHQSLLRRDAQRQALDAYASHQKLIDSVASQYRQWRSLRERLDELTTSRSQREDRLELLRYQVQELQELALNGDELTALEEEHDRLANLNQLREGSQQVLQLLIENEESALADTLERAASELEHLQGFDARLGNIMQTVRDAAIQTSEAGHELRSYLEGLSLDPERLREIDQRLGLIHDLSRKHQVSAAELPALQQQLEDELSTLEDADVALDATARELAATETAYRIAADKLQASRQRAAKKLAKAVSDNMHQLGMKDGRFEIALETQENYA</sequence>
<dbReference type="InterPro" id="IPR027417">
    <property type="entry name" value="P-loop_NTPase"/>
</dbReference>
<keyword evidence="6" id="KW-0234">DNA repair</keyword>
<dbReference type="Gene3D" id="3.40.50.300">
    <property type="entry name" value="P-loop containing nucleotide triphosphate hydrolases"/>
    <property type="match status" value="2"/>
</dbReference>
<dbReference type="FunFam" id="3.40.50.300:FF:000319">
    <property type="entry name" value="DNA repair protein RecN"/>
    <property type="match status" value="1"/>
</dbReference>
<feature type="domain" description="Rad50/SbcC-type AAA" evidence="8">
    <location>
        <begin position="5"/>
        <end position="237"/>
    </location>
</feature>
<evidence type="ECO:0000256" key="6">
    <source>
        <dbReference type="ARBA" id="ARBA00023204"/>
    </source>
</evidence>
<dbReference type="EMBL" id="UOFU01000271">
    <property type="protein sequence ID" value="VAX02425.1"/>
    <property type="molecule type" value="Genomic_DNA"/>
</dbReference>
<keyword evidence="5" id="KW-0067">ATP-binding</keyword>
<evidence type="ECO:0000256" key="2">
    <source>
        <dbReference type="ARBA" id="ARBA00021315"/>
    </source>
</evidence>
<evidence type="ECO:0000256" key="3">
    <source>
        <dbReference type="ARBA" id="ARBA00022741"/>
    </source>
</evidence>
<dbReference type="NCBIfam" id="NF008121">
    <property type="entry name" value="PRK10869.1"/>
    <property type="match status" value="1"/>
</dbReference>
<evidence type="ECO:0000256" key="1">
    <source>
        <dbReference type="ARBA" id="ARBA00009441"/>
    </source>
</evidence>
<dbReference type="GO" id="GO:0009432">
    <property type="term" value="P:SOS response"/>
    <property type="evidence" value="ECO:0007669"/>
    <property type="project" value="TreeGrafter"/>
</dbReference>
<evidence type="ECO:0000256" key="7">
    <source>
        <dbReference type="ARBA" id="ARBA00033408"/>
    </source>
</evidence>
<dbReference type="InterPro" id="IPR004604">
    <property type="entry name" value="DNA_recomb/repair_RecN"/>
</dbReference>
<dbReference type="GO" id="GO:0016887">
    <property type="term" value="F:ATP hydrolysis activity"/>
    <property type="evidence" value="ECO:0007669"/>
    <property type="project" value="InterPro"/>
</dbReference>
<feature type="non-terminal residue" evidence="9">
    <location>
        <position position="404"/>
    </location>
</feature>
<evidence type="ECO:0000259" key="8">
    <source>
        <dbReference type="Pfam" id="PF13476"/>
    </source>
</evidence>
<dbReference type="GO" id="GO:0006310">
    <property type="term" value="P:DNA recombination"/>
    <property type="evidence" value="ECO:0007669"/>
    <property type="project" value="InterPro"/>
</dbReference>
<proteinExistence type="inferred from homology"/>
<accession>A0A3B1B7X8</accession>
<name>A0A3B1B7X8_9ZZZZ</name>
<evidence type="ECO:0000256" key="5">
    <source>
        <dbReference type="ARBA" id="ARBA00022840"/>
    </source>
</evidence>